<evidence type="ECO:0000313" key="16">
    <source>
        <dbReference type="EMBL" id="KAK3096960.1"/>
    </source>
</evidence>
<evidence type="ECO:0000313" key="17">
    <source>
        <dbReference type="Proteomes" id="UP001186944"/>
    </source>
</evidence>
<dbReference type="InterPro" id="IPR011032">
    <property type="entry name" value="GroES-like_sf"/>
</dbReference>
<keyword evidence="8" id="KW-0443">Lipid metabolism</keyword>
<dbReference type="Gene3D" id="3.40.50.720">
    <property type="entry name" value="NAD(P)-binding Rossmann-like Domain"/>
    <property type="match status" value="1"/>
</dbReference>
<dbReference type="SUPFAM" id="SSF50129">
    <property type="entry name" value="GroES-like"/>
    <property type="match status" value="1"/>
</dbReference>
<dbReference type="SUPFAM" id="SSF51735">
    <property type="entry name" value="NAD(P)-binding Rossmann-fold domains"/>
    <property type="match status" value="1"/>
</dbReference>
<name>A0AA89C6M2_PINIB</name>
<sequence>MHSEFGDPRKVLYSKEKPIPENLGSTECLVKWLMAPINPSDINMIEGTYMIRNELPAVVGNEGVGEILDVGSSVTTFKLGDWVIPNGTGIGTWSTHGVVDNNRLMPIDKDIPRLSAATIMVNPPTAYRMLKDFVCLHEGDIVIQNGANSAVGQAVIQLAREWKYKTINIVRDRPDINDLVTSLKNLGADYVVTEEFVKSPKMKELIKSLPSQPKLALILLEDQVQQN</sequence>
<keyword evidence="7" id="KW-0560">Oxidoreductase</keyword>
<evidence type="ECO:0000256" key="2">
    <source>
        <dbReference type="ARBA" id="ARBA00010371"/>
    </source>
</evidence>
<dbReference type="GO" id="GO:0006633">
    <property type="term" value="P:fatty acid biosynthetic process"/>
    <property type="evidence" value="ECO:0007669"/>
    <property type="project" value="UniProtKB-KW"/>
</dbReference>
<evidence type="ECO:0000256" key="5">
    <source>
        <dbReference type="ARBA" id="ARBA00022857"/>
    </source>
</evidence>
<dbReference type="GO" id="GO:0005739">
    <property type="term" value="C:mitochondrion"/>
    <property type="evidence" value="ECO:0007669"/>
    <property type="project" value="UniProtKB-SubCell"/>
</dbReference>
<keyword evidence="10" id="KW-0275">Fatty acid biosynthesis</keyword>
<dbReference type="InterPro" id="IPR013154">
    <property type="entry name" value="ADH-like_N"/>
</dbReference>
<keyword evidence="9" id="KW-0496">Mitochondrion</keyword>
<keyword evidence="17" id="KW-1185">Reference proteome</keyword>
<keyword evidence="4" id="KW-0276">Fatty acid metabolism</keyword>
<comment type="catalytic activity">
    <reaction evidence="14">
        <text>a 2,3-saturated acyl-[ACP] + NADP(+) = a (2E)-enoyl-[ACP] + NADPH + H(+)</text>
        <dbReference type="Rhea" id="RHEA:22564"/>
        <dbReference type="Rhea" id="RHEA-COMP:9925"/>
        <dbReference type="Rhea" id="RHEA-COMP:9926"/>
        <dbReference type="ChEBI" id="CHEBI:15378"/>
        <dbReference type="ChEBI" id="CHEBI:57783"/>
        <dbReference type="ChEBI" id="CHEBI:58349"/>
        <dbReference type="ChEBI" id="CHEBI:78784"/>
        <dbReference type="ChEBI" id="CHEBI:78785"/>
        <dbReference type="EC" id="1.3.1.104"/>
    </reaction>
</comment>
<accession>A0AA89C6M2</accession>
<evidence type="ECO:0000256" key="7">
    <source>
        <dbReference type="ARBA" id="ARBA00023002"/>
    </source>
</evidence>
<dbReference type="CDD" id="cd08290">
    <property type="entry name" value="ETR"/>
    <property type="match status" value="1"/>
</dbReference>
<evidence type="ECO:0000256" key="11">
    <source>
        <dbReference type="ARBA" id="ARBA00038963"/>
    </source>
</evidence>
<evidence type="ECO:0000256" key="8">
    <source>
        <dbReference type="ARBA" id="ARBA00023098"/>
    </source>
</evidence>
<comment type="similarity">
    <text evidence="2">Belongs to the zinc-containing alcohol dehydrogenase family. Quinone oxidoreductase subfamily.</text>
</comment>
<protein>
    <recommendedName>
        <fullName evidence="12">Enoyl-[acyl-carrier-protein] reductase, mitochondrial</fullName>
        <ecNumber evidence="11">1.3.1.104</ecNumber>
    </recommendedName>
    <alternativeName>
        <fullName evidence="13">2-enoyl thioester reductase</fullName>
    </alternativeName>
</protein>
<dbReference type="Pfam" id="PF08240">
    <property type="entry name" value="ADH_N"/>
    <property type="match status" value="1"/>
</dbReference>
<dbReference type="SMART" id="SM00829">
    <property type="entry name" value="PKS_ER"/>
    <property type="match status" value="1"/>
</dbReference>
<dbReference type="Proteomes" id="UP001186944">
    <property type="component" value="Unassembled WGS sequence"/>
</dbReference>
<reference evidence="16" key="1">
    <citation type="submission" date="2019-08" db="EMBL/GenBank/DDBJ databases">
        <title>The improved chromosome-level genome for the pearl oyster Pinctada fucata martensii using PacBio sequencing and Hi-C.</title>
        <authorList>
            <person name="Zheng Z."/>
        </authorList>
    </citation>
    <scope>NUCLEOTIDE SEQUENCE</scope>
    <source>
        <strain evidence="16">ZZ-2019</strain>
        <tissue evidence="16">Adductor muscle</tissue>
    </source>
</reference>
<evidence type="ECO:0000256" key="9">
    <source>
        <dbReference type="ARBA" id="ARBA00023128"/>
    </source>
</evidence>
<evidence type="ECO:0000256" key="13">
    <source>
        <dbReference type="ARBA" id="ARBA00042123"/>
    </source>
</evidence>
<evidence type="ECO:0000256" key="12">
    <source>
        <dbReference type="ARBA" id="ARBA00041058"/>
    </source>
</evidence>
<organism evidence="16 17">
    <name type="scientific">Pinctada imbricata</name>
    <name type="common">Atlantic pearl-oyster</name>
    <name type="synonym">Pinctada martensii</name>
    <dbReference type="NCBI Taxonomy" id="66713"/>
    <lineage>
        <taxon>Eukaryota</taxon>
        <taxon>Metazoa</taxon>
        <taxon>Spiralia</taxon>
        <taxon>Lophotrochozoa</taxon>
        <taxon>Mollusca</taxon>
        <taxon>Bivalvia</taxon>
        <taxon>Autobranchia</taxon>
        <taxon>Pteriomorphia</taxon>
        <taxon>Pterioida</taxon>
        <taxon>Pterioidea</taxon>
        <taxon>Pteriidae</taxon>
        <taxon>Pinctada</taxon>
    </lineage>
</organism>
<evidence type="ECO:0000256" key="3">
    <source>
        <dbReference type="ARBA" id="ARBA00022516"/>
    </source>
</evidence>
<feature type="domain" description="Enoyl reductase (ER)" evidence="15">
    <location>
        <begin position="6"/>
        <end position="219"/>
    </location>
</feature>
<dbReference type="GO" id="GO:0141148">
    <property type="term" value="F:enoyl-[acyl-carrier-protein] reductase (NADPH) activity"/>
    <property type="evidence" value="ECO:0007669"/>
    <property type="project" value="UniProtKB-EC"/>
</dbReference>
<dbReference type="AlphaFoldDB" id="A0AA89C6M2"/>
<evidence type="ECO:0000256" key="6">
    <source>
        <dbReference type="ARBA" id="ARBA00022946"/>
    </source>
</evidence>
<comment type="subcellular location">
    <subcellularLocation>
        <location evidence="1">Mitochondrion</location>
    </subcellularLocation>
</comment>
<keyword evidence="5" id="KW-0521">NADP</keyword>
<dbReference type="PANTHER" id="PTHR43981:SF2">
    <property type="entry name" value="ENOYL-[ACYL-CARRIER-PROTEIN] REDUCTASE, MITOCHONDRIAL"/>
    <property type="match status" value="1"/>
</dbReference>
<dbReference type="InterPro" id="IPR051034">
    <property type="entry name" value="Mito_Enoyl-ACP_Reductase"/>
</dbReference>
<dbReference type="Gene3D" id="3.90.180.10">
    <property type="entry name" value="Medium-chain alcohol dehydrogenases, catalytic domain"/>
    <property type="match status" value="1"/>
</dbReference>
<dbReference type="InterPro" id="IPR020843">
    <property type="entry name" value="ER"/>
</dbReference>
<keyword evidence="6" id="KW-0809">Transit peptide</keyword>
<dbReference type="InterPro" id="IPR036291">
    <property type="entry name" value="NAD(P)-bd_dom_sf"/>
</dbReference>
<dbReference type="EC" id="1.3.1.104" evidence="11"/>
<evidence type="ECO:0000256" key="14">
    <source>
        <dbReference type="ARBA" id="ARBA00048843"/>
    </source>
</evidence>
<dbReference type="PANTHER" id="PTHR43981">
    <property type="entry name" value="ENOYL-[ACYL-CARRIER-PROTEIN] REDUCTASE, MITOCHONDRIAL"/>
    <property type="match status" value="1"/>
</dbReference>
<gene>
    <name evidence="16" type="ORF">FSP39_005116</name>
</gene>
<keyword evidence="3" id="KW-0444">Lipid biosynthesis</keyword>
<proteinExistence type="inferred from homology"/>
<evidence type="ECO:0000256" key="10">
    <source>
        <dbReference type="ARBA" id="ARBA00023160"/>
    </source>
</evidence>
<comment type="caution">
    <text evidence="16">The sequence shown here is derived from an EMBL/GenBank/DDBJ whole genome shotgun (WGS) entry which is preliminary data.</text>
</comment>
<evidence type="ECO:0000256" key="1">
    <source>
        <dbReference type="ARBA" id="ARBA00004173"/>
    </source>
</evidence>
<dbReference type="EMBL" id="VSWD01000007">
    <property type="protein sequence ID" value="KAK3096960.1"/>
    <property type="molecule type" value="Genomic_DNA"/>
</dbReference>
<evidence type="ECO:0000256" key="4">
    <source>
        <dbReference type="ARBA" id="ARBA00022832"/>
    </source>
</evidence>
<evidence type="ECO:0000259" key="15">
    <source>
        <dbReference type="SMART" id="SM00829"/>
    </source>
</evidence>